<dbReference type="AlphaFoldDB" id="A0A2U3N3Y1"/>
<dbReference type="CDD" id="cd03089">
    <property type="entry name" value="PMM_PGM"/>
    <property type="match status" value="1"/>
</dbReference>
<comment type="cofactor">
    <cofactor evidence="2">
        <name>Mg(2+)</name>
        <dbReference type="ChEBI" id="CHEBI:18420"/>
    </cofactor>
</comment>
<dbReference type="GO" id="GO:0000287">
    <property type="term" value="F:magnesium ion binding"/>
    <property type="evidence" value="ECO:0007669"/>
    <property type="project" value="InterPro"/>
</dbReference>
<feature type="domain" description="Alpha-D-phosphohexomutase alpha/beta/alpha" evidence="13">
    <location>
        <begin position="265"/>
        <end position="372"/>
    </location>
</feature>
<evidence type="ECO:0000259" key="11">
    <source>
        <dbReference type="Pfam" id="PF02878"/>
    </source>
</evidence>
<dbReference type="RefSeq" id="WP_121975728.1">
    <property type="nucleotide sequence ID" value="NZ_OOGT01000263.1"/>
</dbReference>
<dbReference type="Gene3D" id="3.40.120.10">
    <property type="entry name" value="Alpha-D-Glucose-1,6-Bisphosphate, subunit A, domain 3"/>
    <property type="match status" value="3"/>
</dbReference>
<dbReference type="SUPFAM" id="SSF55957">
    <property type="entry name" value="Phosphoglucomutase, C-terminal domain"/>
    <property type="match status" value="1"/>
</dbReference>
<evidence type="ECO:0000256" key="8">
    <source>
        <dbReference type="ARBA" id="ARBA00022842"/>
    </source>
</evidence>
<dbReference type="InParanoid" id="A0A2U3N3Y1"/>
<dbReference type="InterPro" id="IPR016066">
    <property type="entry name" value="A-D-PHexomutase_CS"/>
</dbReference>
<comment type="similarity">
    <text evidence="4 10">Belongs to the phosphohexose mutase family.</text>
</comment>
<protein>
    <recommendedName>
        <fullName evidence="5">phosphomannomutase</fullName>
        <ecNumber evidence="5">5.4.2.8</ecNumber>
    </recommendedName>
</protein>
<sequence length="474" mass="52520">MNIQKQFFPTEIFRAYDIRGKVSALTPNVVSAIAYALAEQFIEAGQTQVVLGYDARLTSPTYAKIIEQILLNNHIQVENIGCCSTPQMYFAALQKNGNGIMVTASHNPKSDNGVKWIVQGEPPTPQMIQEVGLKAQSDQHHVFDLNKISIQQHQIKSEICTNYQKSLLDDIDLKRPLKVVIDALNGSAGNCAVQVLKQLGCDVIAIRCDANGHFPDHAPDPSKSVHLNELRHKVLAHQADIGIALDGDGDRVVLIDEKADIITADRLLSLFAKICLLAHPGREIVFDVKCSVMVKKTIEAFGGTAKMIRTGSSFLRRYLAASKGNAVFGGEYAGHYVFNDGRGLGYDDGLYAALRVMEYMSQSHATLSEILAPYPERSYTEDTYISTHNEDPQNLLEDIENLSRTTPAQLSKIDGVRLDFDHGFGIIRASNTGEYFTVRFDADCPSRLDEIRQTFVSMLSERYPKIAQDILNAQ</sequence>
<keyword evidence="7 10" id="KW-0479">Metal-binding</keyword>
<keyword evidence="8 10" id="KW-0460">Magnesium</keyword>
<dbReference type="Proteomes" id="UP000245974">
    <property type="component" value="Unassembled WGS sequence"/>
</dbReference>
<dbReference type="InterPro" id="IPR005841">
    <property type="entry name" value="Alpha-D-phosphohexomutase_SF"/>
</dbReference>
<evidence type="ECO:0000256" key="3">
    <source>
        <dbReference type="ARBA" id="ARBA00004699"/>
    </source>
</evidence>
<evidence type="ECO:0000313" key="14">
    <source>
        <dbReference type="EMBL" id="SPL72334.1"/>
    </source>
</evidence>
<keyword evidence="9 14" id="KW-0413">Isomerase</keyword>
<evidence type="ECO:0000256" key="6">
    <source>
        <dbReference type="ARBA" id="ARBA00022553"/>
    </source>
</evidence>
<evidence type="ECO:0000256" key="5">
    <source>
        <dbReference type="ARBA" id="ARBA00012730"/>
    </source>
</evidence>
<keyword evidence="6" id="KW-0597">Phosphoprotein</keyword>
<evidence type="ECO:0000256" key="7">
    <source>
        <dbReference type="ARBA" id="ARBA00022723"/>
    </source>
</evidence>
<proteinExistence type="inferred from homology"/>
<dbReference type="InterPro" id="IPR005845">
    <property type="entry name" value="A-D-PHexomutase_a/b/a-II"/>
</dbReference>
<organism evidence="14 15">
    <name type="scientific">Acinetobacter stercoris</name>
    <dbReference type="NCBI Taxonomy" id="2126983"/>
    <lineage>
        <taxon>Bacteria</taxon>
        <taxon>Pseudomonadati</taxon>
        <taxon>Pseudomonadota</taxon>
        <taxon>Gammaproteobacteria</taxon>
        <taxon>Moraxellales</taxon>
        <taxon>Moraxellaceae</taxon>
        <taxon>Acinetobacter</taxon>
    </lineage>
</organism>
<dbReference type="Pfam" id="PF02878">
    <property type="entry name" value="PGM_PMM_I"/>
    <property type="match status" value="1"/>
</dbReference>
<evidence type="ECO:0000259" key="12">
    <source>
        <dbReference type="Pfam" id="PF02879"/>
    </source>
</evidence>
<accession>A0A2U3N3Y1</accession>
<dbReference type="InterPro" id="IPR005846">
    <property type="entry name" value="A-D-PHexomutase_a/b/a-III"/>
</dbReference>
<dbReference type="SUPFAM" id="SSF53738">
    <property type="entry name" value="Phosphoglucomutase, first 3 domains"/>
    <property type="match status" value="3"/>
</dbReference>
<evidence type="ECO:0000256" key="10">
    <source>
        <dbReference type="RuleBase" id="RU004326"/>
    </source>
</evidence>
<dbReference type="Pfam" id="PF02879">
    <property type="entry name" value="PGM_PMM_II"/>
    <property type="match status" value="1"/>
</dbReference>
<dbReference type="GO" id="GO:0005975">
    <property type="term" value="P:carbohydrate metabolic process"/>
    <property type="evidence" value="ECO:0007669"/>
    <property type="project" value="InterPro"/>
</dbReference>
<feature type="domain" description="Alpha-D-phosphohexomutase alpha/beta/alpha" evidence="11">
    <location>
        <begin position="11"/>
        <end position="131"/>
    </location>
</feature>
<dbReference type="InterPro" id="IPR005844">
    <property type="entry name" value="A-D-PHexomutase_a/b/a-I"/>
</dbReference>
<dbReference type="PANTHER" id="PTHR43771">
    <property type="entry name" value="PHOSPHOMANNOMUTASE"/>
    <property type="match status" value="1"/>
</dbReference>
<dbReference type="EMBL" id="OOGT01000263">
    <property type="protein sequence ID" value="SPL72334.1"/>
    <property type="molecule type" value="Genomic_DNA"/>
</dbReference>
<dbReference type="InterPro" id="IPR016055">
    <property type="entry name" value="A-D-PHexomutase_a/b/a-I/II/III"/>
</dbReference>
<dbReference type="GO" id="GO:0004615">
    <property type="term" value="F:phosphomannomutase activity"/>
    <property type="evidence" value="ECO:0007669"/>
    <property type="project" value="UniProtKB-EC"/>
</dbReference>
<evidence type="ECO:0000256" key="4">
    <source>
        <dbReference type="ARBA" id="ARBA00010231"/>
    </source>
</evidence>
<gene>
    <name evidence="14" type="primary">algC_2</name>
    <name evidence="14" type="ORF">KPC_3512</name>
</gene>
<dbReference type="PANTHER" id="PTHR43771:SF2">
    <property type="entry name" value="PHOSPHOMANNOMUTASE_PHOSPHOGLUCOMUTASE"/>
    <property type="match status" value="1"/>
</dbReference>
<dbReference type="Pfam" id="PF02880">
    <property type="entry name" value="PGM_PMM_III"/>
    <property type="match status" value="1"/>
</dbReference>
<evidence type="ECO:0000256" key="9">
    <source>
        <dbReference type="ARBA" id="ARBA00023235"/>
    </source>
</evidence>
<dbReference type="InterPro" id="IPR036900">
    <property type="entry name" value="A-D-PHexomutase_C_sf"/>
</dbReference>
<reference evidence="15" key="1">
    <citation type="submission" date="2018-03" db="EMBL/GenBank/DDBJ databases">
        <authorList>
            <person name="Blom J."/>
        </authorList>
    </citation>
    <scope>NUCLEOTIDE SEQUENCE [LARGE SCALE GENOMIC DNA]</scope>
    <source>
        <strain evidence="15">KPC-SM-21</strain>
    </source>
</reference>
<comment type="catalytic activity">
    <reaction evidence="1">
        <text>alpha-D-mannose 1-phosphate = D-mannose 6-phosphate</text>
        <dbReference type="Rhea" id="RHEA:11140"/>
        <dbReference type="ChEBI" id="CHEBI:58409"/>
        <dbReference type="ChEBI" id="CHEBI:58735"/>
        <dbReference type="EC" id="5.4.2.8"/>
    </reaction>
</comment>
<dbReference type="OrthoDB" id="9803322at2"/>
<evidence type="ECO:0000259" key="13">
    <source>
        <dbReference type="Pfam" id="PF02880"/>
    </source>
</evidence>
<evidence type="ECO:0000256" key="2">
    <source>
        <dbReference type="ARBA" id="ARBA00001946"/>
    </source>
</evidence>
<feature type="domain" description="Alpha-D-phosphohexomutase alpha/beta/alpha" evidence="12">
    <location>
        <begin position="163"/>
        <end position="258"/>
    </location>
</feature>
<comment type="pathway">
    <text evidence="3">Nucleotide-sugar biosynthesis; GDP-alpha-D-mannose biosynthesis; alpha-D-mannose 1-phosphate from D-fructose 6-phosphate: step 2/2.</text>
</comment>
<dbReference type="Gene3D" id="3.30.310.50">
    <property type="entry name" value="Alpha-D-phosphohexomutase, C-terminal domain"/>
    <property type="match status" value="1"/>
</dbReference>
<dbReference type="PRINTS" id="PR00509">
    <property type="entry name" value="PGMPMM"/>
</dbReference>
<keyword evidence="15" id="KW-1185">Reference proteome</keyword>
<name>A0A2U3N3Y1_9GAMM</name>
<evidence type="ECO:0000313" key="15">
    <source>
        <dbReference type="Proteomes" id="UP000245974"/>
    </source>
</evidence>
<dbReference type="PROSITE" id="PS00710">
    <property type="entry name" value="PGM_PMM"/>
    <property type="match status" value="1"/>
</dbReference>
<dbReference type="EC" id="5.4.2.8" evidence="5"/>
<evidence type="ECO:0000256" key="1">
    <source>
        <dbReference type="ARBA" id="ARBA00000586"/>
    </source>
</evidence>